<dbReference type="InterPro" id="IPR029479">
    <property type="entry name" value="Nitroreductase"/>
</dbReference>
<evidence type="ECO:0000256" key="1">
    <source>
        <dbReference type="ARBA" id="ARBA00008366"/>
    </source>
</evidence>
<sequence>MSQNAVQTILNHRTYRHFKTGVPLPANHLQTIIDCARQAPSWMNGQHYSIINITDPNLREQIVALQPSNPQIGTCSTYLLFIADLHRADLSSQAYEGNFTAAGDPDSLITAITDTALAAQNAVIAAESLGYATCFTGGIRLIAPQLTELLSLPKNTFPIVGLCIGTPDIQMPLKPRLPKETVYSENHYPDDETLSDGLEQYEKTMTAFGEAREKFPFREKFARYYSNTYAPENIPLLKKQGWLNNLK</sequence>
<dbReference type="SUPFAM" id="SSF55469">
    <property type="entry name" value="FMN-dependent nitroreductase-like"/>
    <property type="match status" value="1"/>
</dbReference>
<keyword evidence="5" id="KW-0521">NADP</keyword>
<dbReference type="PANTHER" id="PTHR43425:SF2">
    <property type="entry name" value="OXYGEN-INSENSITIVE NADPH NITROREDUCTASE"/>
    <property type="match status" value="1"/>
</dbReference>
<dbReference type="PIRSF" id="PIRSF005426">
    <property type="entry name" value="Frp"/>
    <property type="match status" value="1"/>
</dbReference>
<dbReference type="PATRIC" id="fig|1470200.3.peg.1161"/>
<evidence type="ECO:0000256" key="4">
    <source>
        <dbReference type="ARBA" id="ARBA00023002"/>
    </source>
</evidence>
<dbReference type="InterPro" id="IPR000415">
    <property type="entry name" value="Nitroreductase-like"/>
</dbReference>
<feature type="domain" description="Nitroreductase" evidence="6">
    <location>
        <begin position="9"/>
        <end position="165"/>
    </location>
</feature>
<dbReference type="OrthoDB" id="3181400at2"/>
<proteinExistence type="inferred from homology"/>
<dbReference type="STRING" id="1470200.PL75_01805"/>
<comment type="similarity">
    <text evidence="1 5">Belongs to the flavin oxidoreductase frp family.</text>
</comment>
<evidence type="ECO:0000256" key="2">
    <source>
        <dbReference type="ARBA" id="ARBA00022630"/>
    </source>
</evidence>
<keyword evidence="3 5" id="KW-0288">FMN</keyword>
<dbReference type="GO" id="GO:0016491">
    <property type="term" value="F:oxidoreductase activity"/>
    <property type="evidence" value="ECO:0007669"/>
    <property type="project" value="UniProtKB-UniRule"/>
</dbReference>
<gene>
    <name evidence="7" type="ORF">PL75_01805</name>
</gene>
<dbReference type="EMBL" id="JTDO01000002">
    <property type="protein sequence ID" value="KLT73702.1"/>
    <property type="molecule type" value="Genomic_DNA"/>
</dbReference>
<dbReference type="RefSeq" id="WP_047760202.1">
    <property type="nucleotide sequence ID" value="NZ_CP091510.1"/>
</dbReference>
<evidence type="ECO:0000313" key="7">
    <source>
        <dbReference type="EMBL" id="KLT73702.1"/>
    </source>
</evidence>
<accession>A0A0J0YU89</accession>
<dbReference type="PANTHER" id="PTHR43425">
    <property type="entry name" value="OXYGEN-INSENSITIVE NADPH NITROREDUCTASE"/>
    <property type="match status" value="1"/>
</dbReference>
<comment type="caution">
    <text evidence="7">The sequence shown here is derived from an EMBL/GenBank/DDBJ whole genome shotgun (WGS) entry which is preliminary data.</text>
</comment>
<dbReference type="Pfam" id="PF00881">
    <property type="entry name" value="Nitroreductase"/>
    <property type="match status" value="1"/>
</dbReference>
<organism evidence="7 8">
    <name type="scientific">Neisseria arctica</name>
    <dbReference type="NCBI Taxonomy" id="1470200"/>
    <lineage>
        <taxon>Bacteria</taxon>
        <taxon>Pseudomonadati</taxon>
        <taxon>Pseudomonadota</taxon>
        <taxon>Betaproteobacteria</taxon>
        <taxon>Neisseriales</taxon>
        <taxon>Neisseriaceae</taxon>
        <taxon>Neisseria</taxon>
    </lineage>
</organism>
<protein>
    <submittedName>
        <fullName evidence="7">NAD(P)H nitroreductase</fullName>
    </submittedName>
</protein>
<keyword evidence="8" id="KW-1185">Reference proteome</keyword>
<keyword evidence="2 5" id="KW-0285">Flavoprotein</keyword>
<evidence type="ECO:0000256" key="5">
    <source>
        <dbReference type="PIRNR" id="PIRNR005426"/>
    </source>
</evidence>
<reference evidence="7 8" key="1">
    <citation type="submission" date="2014-11" db="EMBL/GenBank/DDBJ databases">
        <title>Genome of a novel goose pathogen.</title>
        <authorList>
            <person name="Hansen C.M."/>
            <person name="Hueffer K."/>
            <person name="Choi S.C."/>
        </authorList>
    </citation>
    <scope>NUCLEOTIDE SEQUENCE [LARGE SCALE GENOMIC DNA]</scope>
    <source>
        <strain evidence="7 8">KH1503</strain>
    </source>
</reference>
<evidence type="ECO:0000313" key="8">
    <source>
        <dbReference type="Proteomes" id="UP000036027"/>
    </source>
</evidence>
<evidence type="ECO:0000259" key="6">
    <source>
        <dbReference type="Pfam" id="PF00881"/>
    </source>
</evidence>
<dbReference type="InterPro" id="IPR016446">
    <property type="entry name" value="Flavin_OxRdtase_Frp"/>
</dbReference>
<dbReference type="AlphaFoldDB" id="A0A0J0YU89"/>
<dbReference type="Gene3D" id="3.40.109.10">
    <property type="entry name" value="NADH Oxidase"/>
    <property type="match status" value="1"/>
</dbReference>
<keyword evidence="4 5" id="KW-0560">Oxidoreductase</keyword>
<dbReference type="Proteomes" id="UP000036027">
    <property type="component" value="Unassembled WGS sequence"/>
</dbReference>
<evidence type="ECO:0000256" key="3">
    <source>
        <dbReference type="ARBA" id="ARBA00022643"/>
    </source>
</evidence>
<name>A0A0J0YU89_9NEIS</name>